<protein>
    <recommendedName>
        <fullName evidence="12">THAP-type domain-containing protein</fullName>
    </recommendedName>
</protein>
<dbReference type="AlphaFoldDB" id="A0A9Q0S8K0"/>
<gene>
    <name evidence="10" type="ORF">Bhyg_02627</name>
</gene>
<dbReference type="EMBL" id="WJQU01000001">
    <property type="protein sequence ID" value="KAJ6647405.1"/>
    <property type="molecule type" value="Genomic_DNA"/>
</dbReference>
<feature type="region of interest" description="Disordered" evidence="7">
    <location>
        <begin position="225"/>
        <end position="244"/>
    </location>
</feature>
<dbReference type="GO" id="GO:0008270">
    <property type="term" value="F:zinc ion binding"/>
    <property type="evidence" value="ECO:0007669"/>
    <property type="project" value="UniProtKB-KW"/>
</dbReference>
<feature type="domain" description="BESS" evidence="9">
    <location>
        <begin position="250"/>
        <end position="289"/>
    </location>
</feature>
<evidence type="ECO:0000259" key="8">
    <source>
        <dbReference type="PROSITE" id="PS50950"/>
    </source>
</evidence>
<evidence type="ECO:0000256" key="2">
    <source>
        <dbReference type="ARBA" id="ARBA00022771"/>
    </source>
</evidence>
<keyword evidence="6" id="KW-0539">Nucleus</keyword>
<feature type="compositionally biased region" description="Low complexity" evidence="7">
    <location>
        <begin position="225"/>
        <end position="237"/>
    </location>
</feature>
<evidence type="ECO:0000313" key="10">
    <source>
        <dbReference type="EMBL" id="KAJ6647405.1"/>
    </source>
</evidence>
<dbReference type="PROSITE" id="PS50950">
    <property type="entry name" value="ZF_THAP"/>
    <property type="match status" value="1"/>
</dbReference>
<dbReference type="PROSITE" id="PS51031">
    <property type="entry name" value="BESS"/>
    <property type="match status" value="1"/>
</dbReference>
<dbReference type="GO" id="GO:0003677">
    <property type="term" value="F:DNA binding"/>
    <property type="evidence" value="ECO:0007669"/>
    <property type="project" value="UniProtKB-UniRule"/>
</dbReference>
<name>A0A9Q0S8K0_9DIPT</name>
<keyword evidence="4 5" id="KW-0238">DNA-binding</keyword>
<evidence type="ECO:0000313" key="11">
    <source>
        <dbReference type="Proteomes" id="UP001151699"/>
    </source>
</evidence>
<dbReference type="GO" id="GO:0005634">
    <property type="term" value="C:nucleus"/>
    <property type="evidence" value="ECO:0007669"/>
    <property type="project" value="UniProtKB-SubCell"/>
</dbReference>
<keyword evidence="1" id="KW-0479">Metal-binding</keyword>
<feature type="domain" description="THAP-type" evidence="8">
    <location>
        <begin position="1"/>
        <end position="81"/>
    </location>
</feature>
<evidence type="ECO:0000256" key="7">
    <source>
        <dbReference type="SAM" id="MobiDB-lite"/>
    </source>
</evidence>
<dbReference type="SUPFAM" id="SSF57716">
    <property type="entry name" value="Glucocorticoid receptor-like (DNA-binding domain)"/>
    <property type="match status" value="1"/>
</dbReference>
<evidence type="ECO:0000256" key="4">
    <source>
        <dbReference type="ARBA" id="ARBA00023125"/>
    </source>
</evidence>
<keyword evidence="2 5" id="KW-0863">Zinc-finger</keyword>
<evidence type="ECO:0000256" key="1">
    <source>
        <dbReference type="ARBA" id="ARBA00022723"/>
    </source>
</evidence>
<dbReference type="SMART" id="SM00980">
    <property type="entry name" value="THAP"/>
    <property type="match status" value="1"/>
</dbReference>
<evidence type="ECO:0000259" key="9">
    <source>
        <dbReference type="PROSITE" id="PS51031"/>
    </source>
</evidence>
<keyword evidence="3" id="KW-0862">Zinc</keyword>
<dbReference type="OrthoDB" id="8948150at2759"/>
<keyword evidence="11" id="KW-1185">Reference proteome</keyword>
<comment type="caution">
    <text evidence="10">The sequence shown here is derived from an EMBL/GenBank/DDBJ whole genome shotgun (WGS) entry which is preliminary data.</text>
</comment>
<evidence type="ECO:0000256" key="6">
    <source>
        <dbReference type="PROSITE-ProRule" id="PRU00371"/>
    </source>
</evidence>
<dbReference type="InterPro" id="IPR006612">
    <property type="entry name" value="THAP_Znf"/>
</dbReference>
<evidence type="ECO:0000256" key="5">
    <source>
        <dbReference type="PROSITE-ProRule" id="PRU00309"/>
    </source>
</evidence>
<organism evidence="10 11">
    <name type="scientific">Pseudolycoriella hygida</name>
    <dbReference type="NCBI Taxonomy" id="35572"/>
    <lineage>
        <taxon>Eukaryota</taxon>
        <taxon>Metazoa</taxon>
        <taxon>Ecdysozoa</taxon>
        <taxon>Arthropoda</taxon>
        <taxon>Hexapoda</taxon>
        <taxon>Insecta</taxon>
        <taxon>Pterygota</taxon>
        <taxon>Neoptera</taxon>
        <taxon>Endopterygota</taxon>
        <taxon>Diptera</taxon>
        <taxon>Nematocera</taxon>
        <taxon>Sciaroidea</taxon>
        <taxon>Sciaridae</taxon>
        <taxon>Pseudolycoriella</taxon>
    </lineage>
</organism>
<dbReference type="Pfam" id="PF05485">
    <property type="entry name" value="THAP"/>
    <property type="match status" value="1"/>
</dbReference>
<dbReference type="InterPro" id="IPR004210">
    <property type="entry name" value="BESS_motif"/>
</dbReference>
<dbReference type="Proteomes" id="UP001151699">
    <property type="component" value="Chromosome A"/>
</dbReference>
<evidence type="ECO:0008006" key="12">
    <source>
        <dbReference type="Google" id="ProtNLM"/>
    </source>
</evidence>
<evidence type="ECO:0000256" key="3">
    <source>
        <dbReference type="ARBA" id="ARBA00022833"/>
    </source>
</evidence>
<comment type="subcellular location">
    <subcellularLocation>
        <location evidence="6">Nucleus</location>
    </subcellularLocation>
</comment>
<reference evidence="10" key="1">
    <citation type="submission" date="2022-07" db="EMBL/GenBank/DDBJ databases">
        <authorList>
            <person name="Trinca V."/>
            <person name="Uliana J.V.C."/>
            <person name="Torres T.T."/>
            <person name="Ward R.J."/>
            <person name="Monesi N."/>
        </authorList>
    </citation>
    <scope>NUCLEOTIDE SEQUENCE</scope>
    <source>
        <strain evidence="10">HSMRA1968</strain>
        <tissue evidence="10">Whole embryos</tissue>
    </source>
</reference>
<sequence length="295" mass="33803">MALCIYKNCDSVQKPFSSLAFFTLPKDHRRRTWIENSGNTELADLSATARRVVCEKHFSANFMRKQFHRTILSRDAVPEKYTGALNDSFVEPITIQSDNSNNSSLPDQVECIVTEYEEDAEQDPNDYDENYVSEEEDEVPEIETVECYDDYETKDNNIKNLEQIRREVTAVLDRRPFSSCFQEVEIVTENRGKRKKNDVVVPAKILKKMENTSVDVPGQRIQGDSLSSDIKVSSSSSKTDDRSVESHIINDEDKYFGLTIVGILQRIAPQKKAFAKVNILRYLTELEYGMEAQIN</sequence>
<proteinExistence type="predicted"/>
<accession>A0A9Q0S8K0</accession>